<evidence type="ECO:0000313" key="3">
    <source>
        <dbReference type="Proteomes" id="UP000785171"/>
    </source>
</evidence>
<comment type="caution">
    <text evidence="2">The sequence shown here is derived from an EMBL/GenBank/DDBJ whole genome shotgun (WGS) entry which is preliminary data.</text>
</comment>
<proteinExistence type="predicted"/>
<keyword evidence="1" id="KW-0175">Coiled coil</keyword>
<dbReference type="AlphaFoldDB" id="A0A8T0LKP8"/>
<dbReference type="Proteomes" id="UP000785171">
    <property type="component" value="Unassembled WGS sequence"/>
</dbReference>
<gene>
    <name evidence="2" type="ORF">JM16_009371</name>
</gene>
<dbReference type="EMBL" id="JPWV03000816">
    <property type="protein sequence ID" value="KAG2503624.1"/>
    <property type="molecule type" value="Genomic_DNA"/>
</dbReference>
<reference evidence="2" key="1">
    <citation type="journal article" date="2015" name="Genom Data">
        <title>Genome sequences of six Phytophthora species associated with forests in New Zealand.</title>
        <authorList>
            <person name="Studholme D.J."/>
            <person name="McDougal R.L."/>
            <person name="Sambles C."/>
            <person name="Hansen E."/>
            <person name="Hardy G."/>
            <person name="Grant M."/>
            <person name="Ganley R.J."/>
            <person name="Williams N.M."/>
        </authorList>
    </citation>
    <scope>NUCLEOTIDE SEQUENCE</scope>
    <source>
        <strain evidence="2">NZFS 2646</strain>
    </source>
</reference>
<protein>
    <submittedName>
        <fullName evidence="2">Uncharacterized protein</fullName>
    </submittedName>
</protein>
<evidence type="ECO:0000256" key="1">
    <source>
        <dbReference type="SAM" id="Coils"/>
    </source>
</evidence>
<name>A0A8T0LKP8_9STRA</name>
<reference evidence="2" key="2">
    <citation type="submission" date="2020-06" db="EMBL/GenBank/DDBJ databases">
        <authorList>
            <person name="Studholme D.J."/>
        </authorList>
    </citation>
    <scope>NUCLEOTIDE SEQUENCE</scope>
    <source>
        <strain evidence="2">NZFS 2646</strain>
    </source>
</reference>
<organism evidence="2 3">
    <name type="scientific">Phytophthora kernoviae</name>
    <dbReference type="NCBI Taxonomy" id="325452"/>
    <lineage>
        <taxon>Eukaryota</taxon>
        <taxon>Sar</taxon>
        <taxon>Stramenopiles</taxon>
        <taxon>Oomycota</taxon>
        <taxon>Peronosporomycetes</taxon>
        <taxon>Peronosporales</taxon>
        <taxon>Peronosporaceae</taxon>
        <taxon>Phytophthora</taxon>
    </lineage>
</organism>
<evidence type="ECO:0000313" key="2">
    <source>
        <dbReference type="EMBL" id="KAG2503624.1"/>
    </source>
</evidence>
<accession>A0A8T0LKP8</accession>
<feature type="coiled-coil region" evidence="1">
    <location>
        <begin position="111"/>
        <end position="138"/>
    </location>
</feature>
<sequence>MSDDSSDTVVVDEDDVNSERCNVCVLGSRHPEIPPPSTVNLLSLGDPDPRFDAIVCDANTLECENRVLRSRLELSTALNAGLAAHASILHDRSLSILSRAREGFDLGTATVSRLYDQLDRLRAKDTRLRDELATVRAQADRADSFETRYFALEKTTTEETHAAQDALDRERARVAQLSARLSTTTSNLATTPVTLQATTTAPVLPFAASTDVVATPGSISMARREDGHVFCWRDPCSTGKVDNSIFDPVCFSSHVGVYYSNISVAVGVYGPRSGRVRISSGCVDHQHTCVGRCSFFSSYDVDPDFPVVGKTRVARPTHIEGVFRIAYRYPSFAFRPIFADAFSPF</sequence>